<protein>
    <submittedName>
        <fullName evidence="2 4">Alternative ribosome-rescue factor</fullName>
    </submittedName>
</protein>
<comment type="caution">
    <text evidence="4">The sequence shown here is derived from an EMBL/GenBank/DDBJ whole genome shotgun (WGS) entry which is preliminary data.</text>
</comment>
<evidence type="ECO:0000313" key="6">
    <source>
        <dbReference type="Proteomes" id="UP000322915"/>
    </source>
</evidence>
<dbReference type="Pfam" id="PF03889">
    <property type="entry name" value="ArfA"/>
    <property type="match status" value="1"/>
</dbReference>
<evidence type="ECO:0000313" key="5">
    <source>
        <dbReference type="Proteomes" id="UP000027154"/>
    </source>
</evidence>
<organism evidence="4 5">
    <name type="scientific">Pseudoalteromonas fuliginea</name>
    <dbReference type="NCBI Taxonomy" id="1872678"/>
    <lineage>
        <taxon>Bacteria</taxon>
        <taxon>Pseudomonadati</taxon>
        <taxon>Pseudomonadota</taxon>
        <taxon>Gammaproteobacteria</taxon>
        <taxon>Alteromonadales</taxon>
        <taxon>Pseudoalteromonadaceae</taxon>
        <taxon>Pseudoalteromonas</taxon>
    </lineage>
</organism>
<dbReference type="Proteomes" id="UP000324162">
    <property type="component" value="Unassembled WGS sequence"/>
</dbReference>
<reference evidence="6 7" key="2">
    <citation type="submission" date="2019-01" db="EMBL/GenBank/DDBJ databases">
        <title>Genome sequences of marine Pseudoalteromonas species.</title>
        <authorList>
            <person name="Boraston A.B."/>
            <person name="Hehemann J.-H."/>
            <person name="Vickers C.J."/>
            <person name="Salama-Alber O."/>
            <person name="Abe K."/>
            <person name="Hettle A.J."/>
        </authorList>
    </citation>
    <scope>NUCLEOTIDE SEQUENCE [LARGE SCALE GENOMIC DNA]</scope>
    <source>
        <strain evidence="3 7">PS42</strain>
        <strain evidence="2 6">PS47</strain>
    </source>
</reference>
<proteinExistence type="predicted"/>
<dbReference type="GO" id="GO:0072344">
    <property type="term" value="P:rescue of stalled ribosome"/>
    <property type="evidence" value="ECO:0007669"/>
    <property type="project" value="InterPro"/>
</dbReference>
<feature type="region of interest" description="Disordered" evidence="1">
    <location>
        <begin position="43"/>
        <end position="66"/>
    </location>
</feature>
<dbReference type="Proteomes" id="UP000027154">
    <property type="component" value="Unassembled WGS sequence"/>
</dbReference>
<accession>A0A063KVM6</accession>
<gene>
    <name evidence="4" type="ORF">DC53_04185</name>
    <name evidence="3" type="ORF">EU508_17580</name>
    <name evidence="2" type="ORF">EU509_17365</name>
</gene>
<dbReference type="Proteomes" id="UP000322915">
    <property type="component" value="Unassembled WGS sequence"/>
</dbReference>
<name>A0A063KVM6_9GAMM</name>
<evidence type="ECO:0000256" key="1">
    <source>
        <dbReference type="SAM" id="MobiDB-lite"/>
    </source>
</evidence>
<evidence type="ECO:0000313" key="3">
    <source>
        <dbReference type="EMBL" id="KAA1157535.1"/>
    </source>
</evidence>
<keyword evidence="6" id="KW-1185">Reference proteome</keyword>
<dbReference type="EMBL" id="JJNZ01000011">
    <property type="protein sequence ID" value="KDC52536.1"/>
    <property type="molecule type" value="Genomic_DNA"/>
</dbReference>
<evidence type="ECO:0000313" key="4">
    <source>
        <dbReference type="EMBL" id="KDC52536.1"/>
    </source>
</evidence>
<evidence type="ECO:0000313" key="7">
    <source>
        <dbReference type="Proteomes" id="UP000324162"/>
    </source>
</evidence>
<sequence length="66" mass="7000">MTKKSKAKTANTSAVDTGRGVINHNALAALVTSKLFKPQVVKAKKGKGSFKRSNKHSGQESYLIAA</sequence>
<feature type="compositionally biased region" description="Basic residues" evidence="1">
    <location>
        <begin position="43"/>
        <end position="55"/>
    </location>
</feature>
<dbReference type="OrthoDB" id="8603552at2"/>
<dbReference type="RefSeq" id="WP_033028674.1">
    <property type="nucleotide sequence ID" value="NZ_JJNZ01000011.1"/>
</dbReference>
<reference evidence="4 5" key="1">
    <citation type="submission" date="2014-04" db="EMBL/GenBank/DDBJ databases">
        <title>Pseudoalteromonas galatheae sp. nov., isolated from a deep-sea polychaete near Canal Concepcion, Chile.</title>
        <authorList>
            <person name="Machado H.R."/>
            <person name="Gram L."/>
            <person name="Vynne N.G."/>
        </authorList>
    </citation>
    <scope>NUCLEOTIDE SEQUENCE [LARGE SCALE GENOMIC DNA]</scope>
    <source>
        <strain evidence="4 5">KMM216</strain>
    </source>
</reference>
<dbReference type="InterPro" id="IPR005589">
    <property type="entry name" value="ArfA"/>
</dbReference>
<dbReference type="EMBL" id="SEUK01000054">
    <property type="protein sequence ID" value="KAA1157535.1"/>
    <property type="molecule type" value="Genomic_DNA"/>
</dbReference>
<dbReference type="EMBL" id="SEUJ01000077">
    <property type="protein sequence ID" value="KAA1150874.1"/>
    <property type="molecule type" value="Genomic_DNA"/>
</dbReference>
<evidence type="ECO:0000313" key="2">
    <source>
        <dbReference type="EMBL" id="KAA1150874.1"/>
    </source>
</evidence>
<dbReference type="AlphaFoldDB" id="A0A063KVM6"/>